<dbReference type="InterPro" id="IPR019533">
    <property type="entry name" value="Peptidase_S26"/>
</dbReference>
<dbReference type="Gene3D" id="2.10.109.10">
    <property type="entry name" value="Umud Fragment, subunit A"/>
    <property type="match status" value="1"/>
</dbReference>
<dbReference type="CDD" id="cd06530">
    <property type="entry name" value="S26_SPase_I"/>
    <property type="match status" value="1"/>
</dbReference>
<dbReference type="NCBIfam" id="TIGR02227">
    <property type="entry name" value="sigpep_I_bact"/>
    <property type="match status" value="1"/>
</dbReference>
<proteinExistence type="inferred from homology"/>
<evidence type="ECO:0000256" key="6">
    <source>
        <dbReference type="ARBA" id="ARBA00022801"/>
    </source>
</evidence>
<evidence type="ECO:0000256" key="3">
    <source>
        <dbReference type="ARBA" id="ARBA00013208"/>
    </source>
</evidence>
<dbReference type="Proteomes" id="UP000286260">
    <property type="component" value="Unassembled WGS sequence"/>
</dbReference>
<organism evidence="10 11">
    <name type="scientific">Parabacteroides merdae</name>
    <dbReference type="NCBI Taxonomy" id="46503"/>
    <lineage>
        <taxon>Bacteria</taxon>
        <taxon>Pseudomonadati</taxon>
        <taxon>Bacteroidota</taxon>
        <taxon>Bacteroidia</taxon>
        <taxon>Bacteroidales</taxon>
        <taxon>Tannerellaceae</taxon>
        <taxon>Parabacteroides</taxon>
    </lineage>
</organism>
<evidence type="ECO:0000256" key="7">
    <source>
        <dbReference type="PIRSR" id="PIRSR600223-1"/>
    </source>
</evidence>
<comment type="catalytic activity">
    <reaction evidence="1 8">
        <text>Cleavage of hydrophobic, N-terminal signal or leader sequences from secreted and periplasmic proteins.</text>
        <dbReference type="EC" id="3.4.21.89"/>
    </reaction>
</comment>
<evidence type="ECO:0000256" key="1">
    <source>
        <dbReference type="ARBA" id="ARBA00000677"/>
    </source>
</evidence>
<comment type="similarity">
    <text evidence="2 8">Belongs to the peptidase S26 family.</text>
</comment>
<comment type="subcellular location">
    <subcellularLocation>
        <location evidence="8">Membrane</location>
        <topology evidence="8">Single-pass type II membrane protein</topology>
    </subcellularLocation>
</comment>
<gene>
    <name evidence="10" type="primary">lepB</name>
    <name evidence="10" type="ORF">DW828_17620</name>
</gene>
<dbReference type="EMBL" id="QSII01000031">
    <property type="protein sequence ID" value="RHC80323.1"/>
    <property type="molecule type" value="Genomic_DNA"/>
</dbReference>
<dbReference type="PROSITE" id="PS00501">
    <property type="entry name" value="SPASE_I_1"/>
    <property type="match status" value="1"/>
</dbReference>
<dbReference type="PANTHER" id="PTHR43390">
    <property type="entry name" value="SIGNAL PEPTIDASE I"/>
    <property type="match status" value="1"/>
</dbReference>
<dbReference type="PANTHER" id="PTHR43390:SF1">
    <property type="entry name" value="CHLOROPLAST PROCESSING PEPTIDASE"/>
    <property type="match status" value="1"/>
</dbReference>
<dbReference type="RefSeq" id="WP_122204996.1">
    <property type="nucleotide sequence ID" value="NZ_QSII01000031.1"/>
</dbReference>
<name>A0A3R6B414_9BACT</name>
<dbReference type="InterPro" id="IPR019758">
    <property type="entry name" value="Pept_S26A_signal_pept_1_CS"/>
</dbReference>
<dbReference type="AlphaFoldDB" id="A0A3R6B414"/>
<reference evidence="10 11" key="1">
    <citation type="submission" date="2018-08" db="EMBL/GenBank/DDBJ databases">
        <title>A genome reference for cultivated species of the human gut microbiota.</title>
        <authorList>
            <person name="Zou Y."/>
            <person name="Xue W."/>
            <person name="Luo G."/>
        </authorList>
    </citation>
    <scope>NUCLEOTIDE SEQUENCE [LARGE SCALE GENOMIC DNA]</scope>
    <source>
        <strain evidence="10 11">AM34-17</strain>
    </source>
</reference>
<feature type="domain" description="Peptidase S26" evidence="9">
    <location>
        <begin position="4"/>
        <end position="199"/>
    </location>
</feature>
<evidence type="ECO:0000259" key="9">
    <source>
        <dbReference type="Pfam" id="PF10502"/>
    </source>
</evidence>
<dbReference type="EC" id="3.4.21.89" evidence="3 8"/>
<keyword evidence="5 8" id="KW-0645">Protease</keyword>
<evidence type="ECO:0000256" key="8">
    <source>
        <dbReference type="RuleBase" id="RU362042"/>
    </source>
</evidence>
<protein>
    <recommendedName>
        <fullName evidence="4 8">Signal peptidase I</fullName>
        <ecNumber evidence="3 8">3.4.21.89</ecNumber>
    </recommendedName>
</protein>
<keyword evidence="6 8" id="KW-0378">Hydrolase</keyword>
<evidence type="ECO:0000313" key="10">
    <source>
        <dbReference type="EMBL" id="RHC80323.1"/>
    </source>
</evidence>
<evidence type="ECO:0000256" key="5">
    <source>
        <dbReference type="ARBA" id="ARBA00022670"/>
    </source>
</evidence>
<dbReference type="InterPro" id="IPR019756">
    <property type="entry name" value="Pept_S26A_signal_pept_1_Ser-AS"/>
</dbReference>
<evidence type="ECO:0000256" key="2">
    <source>
        <dbReference type="ARBA" id="ARBA00009370"/>
    </source>
</evidence>
<feature type="active site" evidence="7">
    <location>
        <position position="31"/>
    </location>
</feature>
<dbReference type="Pfam" id="PF10502">
    <property type="entry name" value="Peptidase_S26"/>
    <property type="match status" value="1"/>
</dbReference>
<comment type="caution">
    <text evidence="10">The sequence shown here is derived from an EMBL/GenBank/DDBJ whole genome shotgun (WGS) entry which is preliminary data.</text>
</comment>
<dbReference type="PROSITE" id="PS00761">
    <property type="entry name" value="SPASE_I_3"/>
    <property type="match status" value="1"/>
</dbReference>
<dbReference type="InterPro" id="IPR036286">
    <property type="entry name" value="LexA/Signal_pep-like_sf"/>
</dbReference>
<accession>A0A3R6B414</accession>
<dbReference type="PRINTS" id="PR00727">
    <property type="entry name" value="LEADERPTASE"/>
</dbReference>
<dbReference type="GO" id="GO:0006465">
    <property type="term" value="P:signal peptide processing"/>
    <property type="evidence" value="ECO:0007669"/>
    <property type="project" value="InterPro"/>
</dbReference>
<dbReference type="InterPro" id="IPR000223">
    <property type="entry name" value="Pept_S26A_signal_pept_1"/>
</dbReference>
<dbReference type="GO" id="GO:0004252">
    <property type="term" value="F:serine-type endopeptidase activity"/>
    <property type="evidence" value="ECO:0007669"/>
    <property type="project" value="InterPro"/>
</dbReference>
<dbReference type="GO" id="GO:0009003">
    <property type="term" value="F:signal peptidase activity"/>
    <property type="evidence" value="ECO:0007669"/>
    <property type="project" value="UniProtKB-EC"/>
</dbReference>
<dbReference type="SUPFAM" id="SSF51306">
    <property type="entry name" value="LexA/Signal peptidase"/>
    <property type="match status" value="1"/>
</dbReference>
<feature type="active site" evidence="7">
    <location>
        <position position="112"/>
    </location>
</feature>
<sequence>MRILKGTILLVFVCVFIRIAVGKPCVVPSGSMEPTLLCGDRLWINKLAYGGRLPKRWADIPLLNVFTWIRPLRIADEQNHWKYFRLPGFTQPQLGDIAVFNSPMDERVWLVKRITHIIPQGDTLAINKETLNSYRSLIIREGSSIAKYRNRIFINGKCDSLYITKHTFYFMEGDNRDNSHDSRYFGYISEDAIVGKFDRVLYSFDSDKCGWKSIRWKRIFEKL</sequence>
<evidence type="ECO:0000313" key="11">
    <source>
        <dbReference type="Proteomes" id="UP000286260"/>
    </source>
</evidence>
<dbReference type="GO" id="GO:0016020">
    <property type="term" value="C:membrane"/>
    <property type="evidence" value="ECO:0007669"/>
    <property type="project" value="UniProtKB-SubCell"/>
</dbReference>
<evidence type="ECO:0000256" key="4">
    <source>
        <dbReference type="ARBA" id="ARBA00019232"/>
    </source>
</evidence>